<reference evidence="5 6" key="1">
    <citation type="submission" date="2018-11" db="EMBL/GenBank/DDBJ databases">
        <title>Genome sequencing of Paenibacillus lentus DSM25539(T).</title>
        <authorList>
            <person name="Kook J.-K."/>
            <person name="Park S.-N."/>
            <person name="Lim Y.K."/>
        </authorList>
    </citation>
    <scope>NUCLEOTIDE SEQUENCE [LARGE SCALE GENOMIC DNA]</scope>
    <source>
        <strain evidence="5 6">DSM 25539</strain>
    </source>
</reference>
<dbReference type="InterPro" id="IPR010982">
    <property type="entry name" value="Lambda_DNA-bd_dom_sf"/>
</dbReference>
<dbReference type="Gene3D" id="3.40.50.2300">
    <property type="match status" value="2"/>
</dbReference>
<proteinExistence type="predicted"/>
<dbReference type="PANTHER" id="PTHR30146">
    <property type="entry name" value="LACI-RELATED TRANSCRIPTIONAL REPRESSOR"/>
    <property type="match status" value="1"/>
</dbReference>
<dbReference type="GO" id="GO:0003700">
    <property type="term" value="F:DNA-binding transcription factor activity"/>
    <property type="evidence" value="ECO:0007669"/>
    <property type="project" value="TreeGrafter"/>
</dbReference>
<accession>A0A3Q8SDM3</accession>
<evidence type="ECO:0000259" key="4">
    <source>
        <dbReference type="PROSITE" id="PS50932"/>
    </source>
</evidence>
<dbReference type="InterPro" id="IPR028082">
    <property type="entry name" value="Peripla_BP_I"/>
</dbReference>
<gene>
    <name evidence="5" type="ORF">EIM92_20665</name>
</gene>
<organism evidence="5 6">
    <name type="scientific">Paenibacillus lentus</name>
    <dbReference type="NCBI Taxonomy" id="1338368"/>
    <lineage>
        <taxon>Bacteria</taxon>
        <taxon>Bacillati</taxon>
        <taxon>Bacillota</taxon>
        <taxon>Bacilli</taxon>
        <taxon>Bacillales</taxon>
        <taxon>Paenibacillaceae</taxon>
        <taxon>Paenibacillus</taxon>
    </lineage>
</organism>
<dbReference type="AlphaFoldDB" id="A0A3Q8SDM3"/>
<dbReference type="PROSITE" id="PS50932">
    <property type="entry name" value="HTH_LACI_2"/>
    <property type="match status" value="1"/>
</dbReference>
<sequence>MSMSKESHNKVTVKTLAEKLGLSVATIDRALNQRGNVKKATYDRIMQAVEELNYSPNKSASYLSRNKMISIAVIFQTYPIYFWEQIEIGVKNALDELSHFGLQVDIIRTINNNIEEQIEIINEVVDSGKYDGIAISSDGSFEIAELIDKAVNRGIATCTFNTDSPISKRLFYVGCDYRDAGKLAAELLCKFIGRKGKLAFILETENMFQFQQKILGFREIIGHYDNVQMIGPLKLDWNNIESSMEILMKGQLSEVDGIYLATGQLAAMAQYIEKWGLDAVLIGHDMNPEVHEYLQKDIITATICQDPHNQGYTAVKMLFDHLTRPSDFIPSLNLSKLEVALKENANFFL</sequence>
<dbReference type="Pfam" id="PF00356">
    <property type="entry name" value="LacI"/>
    <property type="match status" value="1"/>
</dbReference>
<evidence type="ECO:0000313" key="6">
    <source>
        <dbReference type="Proteomes" id="UP000273145"/>
    </source>
</evidence>
<dbReference type="InterPro" id="IPR025997">
    <property type="entry name" value="SBP_2_dom"/>
</dbReference>
<dbReference type="PANTHER" id="PTHR30146:SF109">
    <property type="entry name" value="HTH-TYPE TRANSCRIPTIONAL REGULATOR GALS"/>
    <property type="match status" value="1"/>
</dbReference>
<evidence type="ECO:0000256" key="1">
    <source>
        <dbReference type="ARBA" id="ARBA00023015"/>
    </source>
</evidence>
<evidence type="ECO:0000313" key="5">
    <source>
        <dbReference type="EMBL" id="AZK48289.1"/>
    </source>
</evidence>
<dbReference type="EMBL" id="CP034248">
    <property type="protein sequence ID" value="AZK48289.1"/>
    <property type="molecule type" value="Genomic_DNA"/>
</dbReference>
<dbReference type="SMART" id="SM00354">
    <property type="entry name" value="HTH_LACI"/>
    <property type="match status" value="1"/>
</dbReference>
<dbReference type="Proteomes" id="UP000273145">
    <property type="component" value="Chromosome"/>
</dbReference>
<dbReference type="Gene3D" id="1.10.260.40">
    <property type="entry name" value="lambda repressor-like DNA-binding domains"/>
    <property type="match status" value="1"/>
</dbReference>
<dbReference type="CDD" id="cd01392">
    <property type="entry name" value="HTH_LacI"/>
    <property type="match status" value="1"/>
</dbReference>
<dbReference type="SUPFAM" id="SSF47413">
    <property type="entry name" value="lambda repressor-like DNA-binding domains"/>
    <property type="match status" value="1"/>
</dbReference>
<dbReference type="OrthoDB" id="569491at2"/>
<name>A0A3Q8SDM3_9BACL</name>
<dbReference type="KEGG" id="plen:EIM92_20665"/>
<keyword evidence="2 5" id="KW-0238">DNA-binding</keyword>
<keyword evidence="3" id="KW-0804">Transcription</keyword>
<dbReference type="Pfam" id="PF13407">
    <property type="entry name" value="Peripla_BP_4"/>
    <property type="match status" value="1"/>
</dbReference>
<evidence type="ECO:0000256" key="2">
    <source>
        <dbReference type="ARBA" id="ARBA00023125"/>
    </source>
</evidence>
<feature type="domain" description="HTH lacI-type" evidence="4">
    <location>
        <begin position="11"/>
        <end position="65"/>
    </location>
</feature>
<evidence type="ECO:0000256" key="3">
    <source>
        <dbReference type="ARBA" id="ARBA00023163"/>
    </source>
</evidence>
<dbReference type="InterPro" id="IPR000843">
    <property type="entry name" value="HTH_LacI"/>
</dbReference>
<protein>
    <submittedName>
        <fullName evidence="5">LacI family DNA-binding transcriptional regulator</fullName>
    </submittedName>
</protein>
<dbReference type="GO" id="GO:0000976">
    <property type="term" value="F:transcription cis-regulatory region binding"/>
    <property type="evidence" value="ECO:0007669"/>
    <property type="project" value="TreeGrafter"/>
</dbReference>
<keyword evidence="6" id="KW-1185">Reference proteome</keyword>
<keyword evidence="1" id="KW-0805">Transcription regulation</keyword>
<dbReference type="CDD" id="cd06307">
    <property type="entry name" value="PBP1_sugar_binding"/>
    <property type="match status" value="1"/>
</dbReference>
<dbReference type="RefSeq" id="WP_125084448.1">
    <property type="nucleotide sequence ID" value="NZ_CP034248.1"/>
</dbReference>
<dbReference type="SUPFAM" id="SSF53822">
    <property type="entry name" value="Periplasmic binding protein-like I"/>
    <property type="match status" value="1"/>
</dbReference>